<evidence type="ECO:0000313" key="2">
    <source>
        <dbReference type="EMBL" id="ASC69078.1"/>
    </source>
</evidence>
<evidence type="ECO:0000313" key="3">
    <source>
        <dbReference type="Proteomes" id="UP000191901"/>
    </source>
</evidence>
<protein>
    <submittedName>
        <fullName evidence="2">Uncharacterized protein</fullName>
    </submittedName>
</protein>
<sequence>MYQTDPPRPAQETLPTMYDLPSDNPEEPGLPDVGVSPSRDVFHDMQPQLLKETCRLPDELADNVFCGTDLNLYYDTHHPQWYKRPDWFLVLGVPRAKQQRDLRLSYVIRLWWLGSRAWKLCSLLWKVPSRVWRLCSPLWKLPSPP</sequence>
<organism evidence="2 3">
    <name type="scientific">Halomicronema hongdechloris C2206</name>
    <dbReference type="NCBI Taxonomy" id="1641165"/>
    <lineage>
        <taxon>Bacteria</taxon>
        <taxon>Bacillati</taxon>
        <taxon>Cyanobacteriota</taxon>
        <taxon>Cyanophyceae</taxon>
        <taxon>Nodosilineales</taxon>
        <taxon>Nodosilineaceae</taxon>
        <taxon>Halomicronema</taxon>
    </lineage>
</organism>
<accession>A0A1Z3HFM8</accession>
<dbReference type="PANTHER" id="PTHR33352:SF3">
    <property type="entry name" value="SLR1612 PROTEIN"/>
    <property type="match status" value="1"/>
</dbReference>
<feature type="region of interest" description="Disordered" evidence="1">
    <location>
        <begin position="1"/>
        <end position="34"/>
    </location>
</feature>
<dbReference type="STRING" id="1641165.XM38_02485"/>
<gene>
    <name evidence="2" type="ORF">XM38_000040</name>
</gene>
<dbReference type="PANTHER" id="PTHR33352">
    <property type="entry name" value="SLR1095 PROTEIN"/>
    <property type="match status" value="1"/>
</dbReference>
<keyword evidence="3" id="KW-1185">Reference proteome</keyword>
<dbReference type="KEGG" id="hhg:XM38_000040"/>
<proteinExistence type="predicted"/>
<name>A0A1Z3HFM8_9CYAN</name>
<reference evidence="2 3" key="1">
    <citation type="journal article" date="2016" name="Biochim. Biophys. Acta">
        <title>Characterization of red-shifted phycobilisomes isolated from the chlorophyll f-containing cyanobacterium Halomicronema hongdechloris.</title>
        <authorList>
            <person name="Li Y."/>
            <person name="Lin Y."/>
            <person name="Garvey C.J."/>
            <person name="Birch D."/>
            <person name="Corkery R.W."/>
            <person name="Loughlin P.C."/>
            <person name="Scheer H."/>
            <person name="Willows R.D."/>
            <person name="Chen M."/>
        </authorList>
    </citation>
    <scope>NUCLEOTIDE SEQUENCE [LARGE SCALE GENOMIC DNA]</scope>
    <source>
        <strain evidence="2 3">C2206</strain>
    </source>
</reference>
<dbReference type="Proteomes" id="UP000191901">
    <property type="component" value="Chromosome"/>
</dbReference>
<dbReference type="EMBL" id="CP021983">
    <property type="protein sequence ID" value="ASC69078.1"/>
    <property type="molecule type" value="Genomic_DNA"/>
</dbReference>
<dbReference type="AlphaFoldDB" id="A0A1Z3HFM8"/>
<evidence type="ECO:0000256" key="1">
    <source>
        <dbReference type="SAM" id="MobiDB-lite"/>
    </source>
</evidence>